<protein>
    <submittedName>
        <fullName evidence="2">Uncharacterized protein</fullName>
    </submittedName>
</protein>
<organism evidence="2 3">
    <name type="scientific">Fusarium anthophilum</name>
    <dbReference type="NCBI Taxonomy" id="48485"/>
    <lineage>
        <taxon>Eukaryota</taxon>
        <taxon>Fungi</taxon>
        <taxon>Dikarya</taxon>
        <taxon>Ascomycota</taxon>
        <taxon>Pezizomycotina</taxon>
        <taxon>Sordariomycetes</taxon>
        <taxon>Hypocreomycetidae</taxon>
        <taxon>Hypocreales</taxon>
        <taxon>Nectriaceae</taxon>
        <taxon>Fusarium</taxon>
        <taxon>Fusarium fujikuroi species complex</taxon>
    </lineage>
</organism>
<dbReference type="AlphaFoldDB" id="A0A8H4YQQ1"/>
<keyword evidence="3" id="KW-1185">Reference proteome</keyword>
<evidence type="ECO:0000313" key="3">
    <source>
        <dbReference type="Proteomes" id="UP000573603"/>
    </source>
</evidence>
<reference evidence="2 3" key="1">
    <citation type="journal article" date="2020" name="BMC Genomics">
        <title>Correction to: Identification and distribution of gene clusters required for synthesis of sphingolipid metabolism inhibitors in diverse species of the filamentous fungus Fusarium.</title>
        <authorList>
            <person name="Kim H.S."/>
            <person name="Lohmar J.M."/>
            <person name="Busman M."/>
            <person name="Brown D.W."/>
            <person name="Naumann T.A."/>
            <person name="Divon H.H."/>
            <person name="Lysoe E."/>
            <person name="Uhlig S."/>
            <person name="Proctor R.H."/>
        </authorList>
    </citation>
    <scope>NUCLEOTIDE SEQUENCE [LARGE SCALE GENOMIC DNA]</scope>
    <source>
        <strain evidence="2 3">NRRL 25214</strain>
    </source>
</reference>
<comment type="caution">
    <text evidence="2">The sequence shown here is derived from an EMBL/GenBank/DDBJ whole genome shotgun (WGS) entry which is preliminary data.</text>
</comment>
<sequence length="439" mass="49957">MNLPTEYLPYDLVGIAQALKPQKLSQNCGTVSTMLNRSLIMGLRPVANPRTSLALPAIQYRRFSISSACSFSAVFAETKNPQLNEILTQIQEKIILPAHLPEKARKLVFNPKKSDYIQRNPVTIEVDGLEHTFKTIDRFYDVPNSMKAFAEATKLMKTKEEWDNISTLLAGYKKAGIKLKRWHADAVTRRAGHNGQPYVVIECAQQVEKTGLSLQRDSTVILLLGSINRKIISPKGEESETQQALKWNKMVWDIIQRPEHLAKNTPPRRQPHMNPVIRGMILFSQASTVKEQQAAGAPVDDLIRELRDNVEFITSAWAERESDDLTSSPYLNSINSRVKPNSDNYVRERQHLSPSNYIWTLAQNIRAIELAQEIIGEDAKDLQPVHDLMEKHIEDFVMMNPDNNSFGWDMAYEKVTGRQPSWKQHLPAAPRPRDDVEDN</sequence>
<accession>A0A8H4YQQ1</accession>
<evidence type="ECO:0000256" key="1">
    <source>
        <dbReference type="SAM" id="MobiDB-lite"/>
    </source>
</evidence>
<gene>
    <name evidence="2" type="ORF">FANTH_12986</name>
</gene>
<evidence type="ECO:0000313" key="2">
    <source>
        <dbReference type="EMBL" id="KAF5232367.1"/>
    </source>
</evidence>
<dbReference type="EMBL" id="JABEVY010000449">
    <property type="protein sequence ID" value="KAF5232367.1"/>
    <property type="molecule type" value="Genomic_DNA"/>
</dbReference>
<feature type="region of interest" description="Disordered" evidence="1">
    <location>
        <begin position="418"/>
        <end position="439"/>
    </location>
</feature>
<dbReference type="Proteomes" id="UP000573603">
    <property type="component" value="Unassembled WGS sequence"/>
</dbReference>
<proteinExistence type="predicted"/>
<name>A0A8H4YQQ1_9HYPO</name>